<dbReference type="AlphaFoldDB" id="F2J0Y6"/>
<dbReference type="NCBIfam" id="TIGR01985">
    <property type="entry name" value="phasin_2"/>
    <property type="match status" value="1"/>
</dbReference>
<evidence type="ECO:0000313" key="3">
    <source>
        <dbReference type="Proteomes" id="UP000008130"/>
    </source>
</evidence>
<sequence length="183" mass="19931">MIASDESGDEIMTDTIAPAADKAVTKTRATKTAKTAVKSPFADFEAFAMPKMEVPAMVREMTEKGIEQARDAYAKVKTAAEEATDLLEDTFETSRQGVVEFNMKAVDAAKANTDATFAFVKDLMSVKTVAEAIELQSTFARQQFDALSSQARDMQEFATKFSTDVTAPVKEAVEKTFKDLKAA</sequence>
<dbReference type="eggNOG" id="COG5490">
    <property type="taxonomic scope" value="Bacteria"/>
</dbReference>
<accession>F2J0Y6</accession>
<protein>
    <submittedName>
        <fullName evidence="2">Phasin</fullName>
    </submittedName>
</protein>
<dbReference type="NCBIfam" id="TIGR01841">
    <property type="entry name" value="phasin"/>
    <property type="match status" value="1"/>
</dbReference>
<keyword evidence="3" id="KW-1185">Reference proteome</keyword>
<dbReference type="PATRIC" id="fig|991905.3.peg.3625"/>
<reference evidence="2 3" key="1">
    <citation type="journal article" date="2011" name="J. Bacteriol.">
        <title>Complete genome sequence of Polymorphum gilvum SL003B-26A1T, a crude oil-degrading bacterium from oil-polluted saline soil.</title>
        <authorList>
            <person name="Li S.G."/>
            <person name="Tang Y.Q."/>
            <person name="Nie Y."/>
            <person name="Cai M."/>
            <person name="Wu X.L."/>
        </authorList>
    </citation>
    <scope>NUCLEOTIDE SEQUENCE [LARGE SCALE GENOMIC DNA]</scope>
    <source>
        <strain evidence="3">LMG 25793 / CGMCC 1.9160 / SL003B-26A1</strain>
    </source>
</reference>
<name>F2J0Y6_POLGS</name>
<dbReference type="HOGENOM" id="CLU_119062_0_0_5"/>
<dbReference type="InterPro" id="IPR010127">
    <property type="entry name" value="Phasin_subfam-1"/>
</dbReference>
<dbReference type="InterPro" id="IPR018968">
    <property type="entry name" value="Phasin"/>
</dbReference>
<dbReference type="STRING" id="991905.SL003B_3510"/>
<dbReference type="Pfam" id="PF09361">
    <property type="entry name" value="Phasin_2"/>
    <property type="match status" value="1"/>
</dbReference>
<organism evidence="2 3">
    <name type="scientific">Polymorphum gilvum (strain LMG 25793 / CGMCC 1.9160 / SL003B-26A1)</name>
    <dbReference type="NCBI Taxonomy" id="991905"/>
    <lineage>
        <taxon>Bacteria</taxon>
        <taxon>Pseudomonadati</taxon>
        <taxon>Pseudomonadota</taxon>
        <taxon>Alphaproteobacteria</taxon>
        <taxon>Rhodobacterales</taxon>
        <taxon>Paracoccaceae</taxon>
        <taxon>Polymorphum</taxon>
    </lineage>
</organism>
<dbReference type="InterPro" id="IPR010234">
    <property type="entry name" value="Phasin_subfam-2"/>
</dbReference>
<dbReference type="EMBL" id="CP002568">
    <property type="protein sequence ID" value="ADZ71932.1"/>
    <property type="molecule type" value="Genomic_DNA"/>
</dbReference>
<gene>
    <name evidence="2" type="ordered locus">SL003B_3510</name>
</gene>
<evidence type="ECO:0000313" key="2">
    <source>
        <dbReference type="EMBL" id="ADZ71932.1"/>
    </source>
</evidence>
<feature type="domain" description="Phasin" evidence="1">
    <location>
        <begin position="75"/>
        <end position="172"/>
    </location>
</feature>
<evidence type="ECO:0000259" key="1">
    <source>
        <dbReference type="Pfam" id="PF09361"/>
    </source>
</evidence>
<dbReference type="KEGG" id="pgv:SL003B_3510"/>
<proteinExistence type="predicted"/>
<dbReference type="Proteomes" id="UP000008130">
    <property type="component" value="Chromosome"/>
</dbReference>